<comment type="subcellular location">
    <subcellularLocation>
        <location evidence="1">Cell membrane</location>
        <topology evidence="1">Multi-pass membrane protein</topology>
    </subcellularLocation>
</comment>
<feature type="transmembrane region" description="Helical" evidence="10">
    <location>
        <begin position="160"/>
        <end position="178"/>
    </location>
</feature>
<proteinExistence type="inferred from homology"/>
<evidence type="ECO:0000256" key="8">
    <source>
        <dbReference type="ARBA" id="ARBA00023136"/>
    </source>
</evidence>
<keyword evidence="4" id="KW-1003">Cell membrane</keyword>
<protein>
    <submittedName>
        <fullName evidence="12">D-xylose-proton symporter</fullName>
    </submittedName>
</protein>
<dbReference type="AlphaFoldDB" id="A0AAU9CHM3"/>
<dbReference type="PRINTS" id="PR00171">
    <property type="entry name" value="SUGRTRNSPORT"/>
</dbReference>
<feature type="transmembrane region" description="Helical" evidence="10">
    <location>
        <begin position="12"/>
        <end position="29"/>
    </location>
</feature>
<dbReference type="InterPro" id="IPR005828">
    <property type="entry name" value="MFS_sugar_transport-like"/>
</dbReference>
<dbReference type="Gene3D" id="1.20.1250.20">
    <property type="entry name" value="MFS general substrate transporter like domains"/>
    <property type="match status" value="2"/>
</dbReference>
<feature type="transmembrane region" description="Helical" evidence="10">
    <location>
        <begin position="306"/>
        <end position="327"/>
    </location>
</feature>
<dbReference type="GO" id="GO:0022857">
    <property type="term" value="F:transmembrane transporter activity"/>
    <property type="evidence" value="ECO:0007669"/>
    <property type="project" value="InterPro"/>
</dbReference>
<dbReference type="PANTHER" id="PTHR48023:SF4">
    <property type="entry name" value="D-XYLOSE-PROTON SYMPORTER-LIKE 2"/>
    <property type="match status" value="1"/>
</dbReference>
<dbReference type="GO" id="GO:0005886">
    <property type="term" value="C:plasma membrane"/>
    <property type="evidence" value="ECO:0007669"/>
    <property type="project" value="UniProtKB-SubCell"/>
</dbReference>
<dbReference type="Pfam" id="PF00083">
    <property type="entry name" value="Sugar_tr"/>
    <property type="match status" value="1"/>
</dbReference>
<dbReference type="InterPro" id="IPR050820">
    <property type="entry name" value="MFS_Sugar_Transporter"/>
</dbReference>
<feature type="transmembrane region" description="Helical" evidence="10">
    <location>
        <begin position="400"/>
        <end position="419"/>
    </location>
</feature>
<evidence type="ECO:0000313" key="13">
    <source>
        <dbReference type="Proteomes" id="UP001348817"/>
    </source>
</evidence>
<evidence type="ECO:0000259" key="11">
    <source>
        <dbReference type="PROSITE" id="PS50850"/>
    </source>
</evidence>
<dbReference type="InterPro" id="IPR005829">
    <property type="entry name" value="Sugar_transporter_CS"/>
</dbReference>
<feature type="transmembrane region" description="Helical" evidence="10">
    <location>
        <begin position="266"/>
        <end position="294"/>
    </location>
</feature>
<evidence type="ECO:0000256" key="6">
    <source>
        <dbReference type="ARBA" id="ARBA00022692"/>
    </source>
</evidence>
<evidence type="ECO:0000256" key="9">
    <source>
        <dbReference type="RuleBase" id="RU003346"/>
    </source>
</evidence>
<dbReference type="EMBL" id="AP025314">
    <property type="protein sequence ID" value="BDD08296.1"/>
    <property type="molecule type" value="Genomic_DNA"/>
</dbReference>
<evidence type="ECO:0000256" key="2">
    <source>
        <dbReference type="ARBA" id="ARBA00010992"/>
    </source>
</evidence>
<comment type="similarity">
    <text evidence="2 9">Belongs to the major facilitator superfamily. Sugar transporter (TC 2.A.1.1) family.</text>
</comment>
<reference evidence="12 13" key="1">
    <citation type="submission" date="2021-12" db="EMBL/GenBank/DDBJ databases">
        <title>Genome sequencing of bacteria with rrn-lacking chromosome and rrn-plasmid.</title>
        <authorList>
            <person name="Anda M."/>
            <person name="Iwasaki W."/>
        </authorList>
    </citation>
    <scope>NUCLEOTIDE SEQUENCE [LARGE SCALE GENOMIC DNA]</scope>
    <source>
        <strain evidence="12 13">DSM 100852</strain>
    </source>
</reference>
<sequence>MEKPKATNNHAYVIRLTLIATLGGLLFGYDTAVISGTVSSLEHFFIQPFGLSESDANSLLGQVISSALIGCVIGGLSGGWISEKLGRRNGLMLAAALFLVSAVGSSMPELFFEPSKEGAHLFVNHFVFYRIVGGIGVGLASMLSPMYIAEMAPSDIRGKLVSWNQFAIVMGMLIVYFVNYAISRQGDDQWLNTVGWRYMFASEIIPATVFLIGLCFVPRTPRFLVLKEKHQEARGVLDRISPAFAEQTLKEITGSMNQKSAKIMSYGVGVLVIGILLSAFQQFVGINVVLYYAPEIFKNMGMGTDAALFQTIIVGGINMLFTILAIYTVDKWGRKPLQIAGAVGMAVCMIALGFSFFLQSAGLFALICMLGYIACFAMSWGPVTWVLLSEIFPNSIRGKAMAVAVAAQWISNYLVSWTFPIMDKSTYLNGLFHHGFAYWIYGVMAIIASVFVWKFVPETKGKTLEEMENLWENNKG</sequence>
<gene>
    <name evidence="12" type="primary">xylE_1</name>
    <name evidence="12" type="ORF">FUAX_07280</name>
</gene>
<feature type="transmembrane region" description="Helical" evidence="10">
    <location>
        <begin position="198"/>
        <end position="217"/>
    </location>
</feature>
<dbReference type="CDD" id="cd17359">
    <property type="entry name" value="MFS_XylE_like"/>
    <property type="match status" value="1"/>
</dbReference>
<feature type="transmembrane region" description="Helical" evidence="10">
    <location>
        <begin position="127"/>
        <end position="148"/>
    </location>
</feature>
<dbReference type="SUPFAM" id="SSF103473">
    <property type="entry name" value="MFS general substrate transporter"/>
    <property type="match status" value="1"/>
</dbReference>
<keyword evidence="7 10" id="KW-1133">Transmembrane helix</keyword>
<name>A0AAU9CHM3_9BACT</name>
<evidence type="ECO:0000256" key="5">
    <source>
        <dbReference type="ARBA" id="ARBA00022597"/>
    </source>
</evidence>
<evidence type="ECO:0000256" key="10">
    <source>
        <dbReference type="SAM" id="Phobius"/>
    </source>
</evidence>
<dbReference type="FunFam" id="1.20.1250.20:FF:000122">
    <property type="entry name" value="D-xylose transporter XylE"/>
    <property type="match status" value="1"/>
</dbReference>
<dbReference type="PROSITE" id="PS00216">
    <property type="entry name" value="SUGAR_TRANSPORT_1"/>
    <property type="match status" value="2"/>
</dbReference>
<dbReference type="Proteomes" id="UP001348817">
    <property type="component" value="Chromosome"/>
</dbReference>
<feature type="transmembrane region" description="Helical" evidence="10">
    <location>
        <begin position="364"/>
        <end position="388"/>
    </location>
</feature>
<keyword evidence="3 9" id="KW-0813">Transport</keyword>
<dbReference type="RefSeq" id="WP_338393565.1">
    <property type="nucleotide sequence ID" value="NZ_AP025314.1"/>
</dbReference>
<keyword evidence="6 10" id="KW-0812">Transmembrane</keyword>
<dbReference type="InterPro" id="IPR003663">
    <property type="entry name" value="Sugar/inositol_transpt"/>
</dbReference>
<feature type="transmembrane region" description="Helical" evidence="10">
    <location>
        <begin position="431"/>
        <end position="453"/>
    </location>
</feature>
<dbReference type="InterPro" id="IPR020846">
    <property type="entry name" value="MFS_dom"/>
</dbReference>
<dbReference type="NCBIfam" id="TIGR00879">
    <property type="entry name" value="SP"/>
    <property type="match status" value="1"/>
</dbReference>
<evidence type="ECO:0000313" key="12">
    <source>
        <dbReference type="EMBL" id="BDD08296.1"/>
    </source>
</evidence>
<organism evidence="12 13">
    <name type="scientific">Fulvitalea axinellae</name>
    <dbReference type="NCBI Taxonomy" id="1182444"/>
    <lineage>
        <taxon>Bacteria</taxon>
        <taxon>Pseudomonadati</taxon>
        <taxon>Bacteroidota</taxon>
        <taxon>Cytophagia</taxon>
        <taxon>Cytophagales</taxon>
        <taxon>Persicobacteraceae</taxon>
        <taxon>Fulvitalea</taxon>
    </lineage>
</organism>
<feature type="transmembrane region" description="Helical" evidence="10">
    <location>
        <begin position="59"/>
        <end position="78"/>
    </location>
</feature>
<feature type="transmembrane region" description="Helical" evidence="10">
    <location>
        <begin position="339"/>
        <end position="358"/>
    </location>
</feature>
<dbReference type="InterPro" id="IPR047984">
    <property type="entry name" value="XylE-like"/>
</dbReference>
<feature type="domain" description="Major facilitator superfamily (MFS) profile" evidence="11">
    <location>
        <begin position="16"/>
        <end position="460"/>
    </location>
</feature>
<evidence type="ECO:0000256" key="3">
    <source>
        <dbReference type="ARBA" id="ARBA00022448"/>
    </source>
</evidence>
<dbReference type="KEGG" id="fax:FUAX_07280"/>
<dbReference type="NCBIfam" id="NF007484">
    <property type="entry name" value="PRK10077.1"/>
    <property type="match status" value="1"/>
</dbReference>
<feature type="transmembrane region" description="Helical" evidence="10">
    <location>
        <begin position="90"/>
        <end position="107"/>
    </location>
</feature>
<dbReference type="PROSITE" id="PS00217">
    <property type="entry name" value="SUGAR_TRANSPORT_2"/>
    <property type="match status" value="1"/>
</dbReference>
<accession>A0AAU9CHM3</accession>
<keyword evidence="5" id="KW-0762">Sugar transport</keyword>
<evidence type="ECO:0000256" key="7">
    <source>
        <dbReference type="ARBA" id="ARBA00022989"/>
    </source>
</evidence>
<keyword evidence="8 10" id="KW-0472">Membrane</keyword>
<evidence type="ECO:0000256" key="1">
    <source>
        <dbReference type="ARBA" id="ARBA00004651"/>
    </source>
</evidence>
<dbReference type="PROSITE" id="PS50850">
    <property type="entry name" value="MFS"/>
    <property type="match status" value="1"/>
</dbReference>
<dbReference type="InterPro" id="IPR036259">
    <property type="entry name" value="MFS_trans_sf"/>
</dbReference>
<evidence type="ECO:0000256" key="4">
    <source>
        <dbReference type="ARBA" id="ARBA00022475"/>
    </source>
</evidence>
<keyword evidence="13" id="KW-1185">Reference proteome</keyword>
<dbReference type="PANTHER" id="PTHR48023">
    <property type="entry name" value="D-XYLOSE-PROTON SYMPORTER-LIKE 2"/>
    <property type="match status" value="1"/>
</dbReference>